<evidence type="ECO:0000256" key="13">
    <source>
        <dbReference type="SAM" id="SignalP"/>
    </source>
</evidence>
<evidence type="ECO:0000256" key="3">
    <source>
        <dbReference type="ARBA" id="ARBA00022559"/>
    </source>
</evidence>
<feature type="binding site" evidence="10">
    <location>
        <position position="174"/>
    </location>
    <ligand>
        <name>Ca(2+)</name>
        <dbReference type="ChEBI" id="CHEBI:29108"/>
        <label>2</label>
    </ligand>
</feature>
<evidence type="ECO:0000256" key="2">
    <source>
        <dbReference type="ARBA" id="ARBA00001970"/>
    </source>
</evidence>
<dbReference type="GO" id="GO:0140825">
    <property type="term" value="F:lactoperoxidase activity"/>
    <property type="evidence" value="ECO:0007669"/>
    <property type="project" value="UniProtKB-EC"/>
</dbReference>
<evidence type="ECO:0000256" key="7">
    <source>
        <dbReference type="ARBA" id="ARBA00023002"/>
    </source>
</evidence>
<comment type="cofactor">
    <cofactor evidence="10">
        <name>Ca(2+)</name>
        <dbReference type="ChEBI" id="CHEBI:29108"/>
    </cofactor>
    <text evidence="10">Binds 2 calcium ions per subunit.</text>
</comment>
<dbReference type="Gene3D" id="1.10.520.10">
    <property type="match status" value="2"/>
</dbReference>
<evidence type="ECO:0000256" key="11">
    <source>
        <dbReference type="PIRSR" id="PIRSR600823-5"/>
    </source>
</evidence>
<protein>
    <recommendedName>
        <fullName evidence="14">Plant heme peroxidase family profile domain-containing protein</fullName>
    </recommendedName>
</protein>
<dbReference type="PRINTS" id="PR00461">
    <property type="entry name" value="PLPEROXIDASE"/>
</dbReference>
<accession>B9G2W5</accession>
<evidence type="ECO:0000256" key="4">
    <source>
        <dbReference type="ARBA" id="ARBA00022617"/>
    </source>
</evidence>
<dbReference type="InterPro" id="IPR000823">
    <property type="entry name" value="Peroxidase_pln"/>
</dbReference>
<feature type="disulfide bond" evidence="11">
    <location>
        <begin position="117"/>
        <end position="151"/>
    </location>
</feature>
<feature type="domain" description="Plant heme peroxidase family profile" evidence="14">
    <location>
        <begin position="29"/>
        <end position="247"/>
    </location>
</feature>
<evidence type="ECO:0000256" key="10">
    <source>
        <dbReference type="PIRSR" id="PIRSR600823-3"/>
    </source>
</evidence>
<dbReference type="InterPro" id="IPR010255">
    <property type="entry name" value="Haem_peroxidase_sf"/>
</dbReference>
<dbReference type="InterPro" id="IPR019794">
    <property type="entry name" value="Peroxidases_AS"/>
</dbReference>
<keyword evidence="9" id="KW-0376">Hydrogen peroxide</keyword>
<evidence type="ECO:0000259" key="14">
    <source>
        <dbReference type="PROSITE" id="PS50873"/>
    </source>
</evidence>
<keyword evidence="13" id="KW-0732">Signal</keyword>
<dbReference type="PANTHER" id="PTHR31517:SF84">
    <property type="entry name" value="PEROXIDASE"/>
    <property type="match status" value="1"/>
</dbReference>
<comment type="catalytic activity">
    <reaction evidence="1">
        <text>2 a phenolic donor + H2O2 = 2 a phenolic radical donor + 2 H2O</text>
        <dbReference type="Rhea" id="RHEA:56136"/>
        <dbReference type="ChEBI" id="CHEBI:15377"/>
        <dbReference type="ChEBI" id="CHEBI:16240"/>
        <dbReference type="ChEBI" id="CHEBI:139520"/>
        <dbReference type="ChEBI" id="CHEBI:139521"/>
        <dbReference type="EC" id="1.11.1.7"/>
    </reaction>
</comment>
<feature type="signal peptide" evidence="13">
    <location>
        <begin position="1"/>
        <end position="28"/>
    </location>
</feature>
<dbReference type="Pfam" id="PF00141">
    <property type="entry name" value="peroxidase"/>
    <property type="match status" value="1"/>
</dbReference>
<name>B9G2W5_ORYSJ</name>
<keyword evidence="8" id="KW-0408">Iron</keyword>
<dbReference type="PANTHER" id="PTHR31517">
    <property type="match status" value="1"/>
</dbReference>
<feature type="binding site" evidence="10">
    <location>
        <position position="166"/>
    </location>
    <ligand>
        <name>Ca(2+)</name>
        <dbReference type="ChEBI" id="CHEBI:29108"/>
        <label>2</label>
    </ligand>
</feature>
<dbReference type="PROSITE" id="PS00436">
    <property type="entry name" value="PEROXIDASE_2"/>
    <property type="match status" value="1"/>
</dbReference>
<evidence type="ECO:0000256" key="12">
    <source>
        <dbReference type="RuleBase" id="RU004241"/>
    </source>
</evidence>
<dbReference type="GO" id="GO:0006979">
    <property type="term" value="P:response to oxidative stress"/>
    <property type="evidence" value="ECO:0007669"/>
    <property type="project" value="InterPro"/>
</dbReference>
<keyword evidence="5 10" id="KW-0479">Metal-binding</keyword>
<dbReference type="InterPro" id="IPR002016">
    <property type="entry name" value="Haem_peroxidase"/>
</dbReference>
<dbReference type="PROSITE" id="PS50873">
    <property type="entry name" value="PEROXIDASE_4"/>
    <property type="match status" value="1"/>
</dbReference>
<dbReference type="EMBL" id="CM000146">
    <property type="protein sequence ID" value="EEE69462.1"/>
    <property type="molecule type" value="Genomic_DNA"/>
</dbReference>
<dbReference type="GO" id="GO:0046872">
    <property type="term" value="F:metal ion binding"/>
    <property type="evidence" value="ECO:0007669"/>
    <property type="project" value="UniProtKB-KW"/>
</dbReference>
<keyword evidence="6 10" id="KW-0106">Calcium</keyword>
<evidence type="ECO:0000313" key="15">
    <source>
        <dbReference type="EMBL" id="EEE69462.1"/>
    </source>
</evidence>
<dbReference type="Proteomes" id="UP000007752">
    <property type="component" value="Chromosome 9"/>
</dbReference>
<keyword evidence="7" id="KW-0560">Oxidoreductase</keyword>
<dbReference type="AlphaFoldDB" id="B9G2W5"/>
<dbReference type="GO" id="GO:0042744">
    <property type="term" value="P:hydrogen peroxide catabolic process"/>
    <property type="evidence" value="ECO:0007669"/>
    <property type="project" value="UniProtKB-KW"/>
</dbReference>
<organism evidence="15">
    <name type="scientific">Oryza sativa subsp. japonica</name>
    <name type="common">Rice</name>
    <dbReference type="NCBI Taxonomy" id="39947"/>
    <lineage>
        <taxon>Eukaryota</taxon>
        <taxon>Viridiplantae</taxon>
        <taxon>Streptophyta</taxon>
        <taxon>Embryophyta</taxon>
        <taxon>Tracheophyta</taxon>
        <taxon>Spermatophyta</taxon>
        <taxon>Magnoliopsida</taxon>
        <taxon>Liliopsida</taxon>
        <taxon>Poales</taxon>
        <taxon>Poaceae</taxon>
        <taxon>BOP clade</taxon>
        <taxon>Oryzoideae</taxon>
        <taxon>Oryzeae</taxon>
        <taxon>Oryzinae</taxon>
        <taxon>Oryza</taxon>
        <taxon>Oryza sativa</taxon>
    </lineage>
</organism>
<dbReference type="SUPFAM" id="SSF48113">
    <property type="entry name" value="Heme-dependent peroxidases"/>
    <property type="match status" value="1"/>
</dbReference>
<evidence type="ECO:0000256" key="9">
    <source>
        <dbReference type="ARBA" id="ARBA00023324"/>
    </source>
</evidence>
<evidence type="ECO:0000256" key="1">
    <source>
        <dbReference type="ARBA" id="ARBA00000189"/>
    </source>
</evidence>
<comment type="cofactor">
    <cofactor evidence="2">
        <name>heme b</name>
        <dbReference type="ChEBI" id="CHEBI:60344"/>
    </cofactor>
</comment>
<dbReference type="Gene3D" id="1.10.420.10">
    <property type="entry name" value="Peroxidase, domain 2"/>
    <property type="match status" value="1"/>
</dbReference>
<evidence type="ECO:0000256" key="8">
    <source>
        <dbReference type="ARBA" id="ARBA00023004"/>
    </source>
</evidence>
<feature type="chain" id="PRO_5002884284" description="Plant heme peroxidase family profile domain-containing protein" evidence="13">
    <location>
        <begin position="29"/>
        <end position="247"/>
    </location>
</feature>
<reference evidence="15" key="2">
    <citation type="submission" date="2008-12" db="EMBL/GenBank/DDBJ databases">
        <title>Improved gene annotation of the rice (Oryza sativa) genomes.</title>
        <authorList>
            <person name="Wang J."/>
            <person name="Li R."/>
            <person name="Fan W."/>
            <person name="Huang Q."/>
            <person name="Zhang J."/>
            <person name="Zhou Y."/>
            <person name="Hu Y."/>
            <person name="Zi S."/>
            <person name="Li J."/>
            <person name="Ni P."/>
            <person name="Zheng H."/>
            <person name="Zhang Y."/>
            <person name="Zhao M."/>
            <person name="Hao Q."/>
            <person name="McDermott J."/>
            <person name="Samudrala R."/>
            <person name="Kristiansen K."/>
            <person name="Wong G.K.-S."/>
        </authorList>
    </citation>
    <scope>NUCLEOTIDE SEQUENCE</scope>
</reference>
<gene>
    <name evidence="15" type="ORF">OsJ_28866</name>
</gene>
<keyword evidence="3" id="KW-0575">Peroxidase</keyword>
<sequence>MAIMTRVATAALMVAAAVLLGLAGAGHAQLQNGFYKGKCGANDVEAVVQGIVRSRFARDAPIVAYLLRMQFHECAVNGCDGGLLIDGPGTEKTASPNLSVKGYDLIADIKAEPGKPCPGVDSRLYKYGGRAGATDPALDPYYAFVYKTWVCPNAAASDGNVVFLDDQWSALRVDSNYYKQLQRRRGVLPCDQNLYGDGASTKWIVNLLANNSDLFPSLFPQALIKLGEVNVITGAQGEIRKVCSKFN</sequence>
<reference evidence="15" key="1">
    <citation type="journal article" date="2005" name="PLoS Biol.">
        <title>The genomes of Oryza sativa: a history of duplications.</title>
        <authorList>
            <person name="Yu J."/>
            <person name="Wang J."/>
            <person name="Lin W."/>
            <person name="Li S."/>
            <person name="Li H."/>
            <person name="Zhou J."/>
            <person name="Ni P."/>
            <person name="Dong W."/>
            <person name="Hu S."/>
            <person name="Zeng C."/>
            <person name="Zhang J."/>
            <person name="Zhang Y."/>
            <person name="Li R."/>
            <person name="Xu Z."/>
            <person name="Li S."/>
            <person name="Li X."/>
            <person name="Zheng H."/>
            <person name="Cong L."/>
            <person name="Lin L."/>
            <person name="Yin J."/>
            <person name="Geng J."/>
            <person name="Li G."/>
            <person name="Shi J."/>
            <person name="Liu J."/>
            <person name="Lv H."/>
            <person name="Li J."/>
            <person name="Wang J."/>
            <person name="Deng Y."/>
            <person name="Ran L."/>
            <person name="Shi X."/>
            <person name="Wang X."/>
            <person name="Wu Q."/>
            <person name="Li C."/>
            <person name="Ren X."/>
            <person name="Wang J."/>
            <person name="Wang X."/>
            <person name="Li D."/>
            <person name="Liu D."/>
            <person name="Zhang X."/>
            <person name="Ji Z."/>
            <person name="Zhao W."/>
            <person name="Sun Y."/>
            <person name="Zhang Z."/>
            <person name="Bao J."/>
            <person name="Han Y."/>
            <person name="Dong L."/>
            <person name="Ji J."/>
            <person name="Chen P."/>
            <person name="Wu S."/>
            <person name="Liu J."/>
            <person name="Xiao Y."/>
            <person name="Bu D."/>
            <person name="Tan J."/>
            <person name="Yang L."/>
            <person name="Ye C."/>
            <person name="Zhang J."/>
            <person name="Xu J."/>
            <person name="Zhou Y."/>
            <person name="Yu Y."/>
            <person name="Zhang B."/>
            <person name="Zhuang S."/>
            <person name="Wei H."/>
            <person name="Liu B."/>
            <person name="Lei M."/>
            <person name="Yu H."/>
            <person name="Li Y."/>
            <person name="Xu H."/>
            <person name="Wei S."/>
            <person name="He X."/>
            <person name="Fang L."/>
            <person name="Zhang Z."/>
            <person name="Zhang Y."/>
            <person name="Huang X."/>
            <person name="Su Z."/>
            <person name="Tong W."/>
            <person name="Li J."/>
            <person name="Tong Z."/>
            <person name="Li S."/>
            <person name="Ye J."/>
            <person name="Wang L."/>
            <person name="Fang L."/>
            <person name="Lei T."/>
            <person name="Chen C."/>
            <person name="Chen H."/>
            <person name="Xu Z."/>
            <person name="Li H."/>
            <person name="Huang H."/>
            <person name="Zhang F."/>
            <person name="Xu H."/>
            <person name="Li N."/>
            <person name="Zhao C."/>
            <person name="Li S."/>
            <person name="Dong L."/>
            <person name="Huang Y."/>
            <person name="Li L."/>
            <person name="Xi Y."/>
            <person name="Qi Q."/>
            <person name="Li W."/>
            <person name="Zhang B."/>
            <person name="Hu W."/>
            <person name="Zhang Y."/>
            <person name="Tian X."/>
            <person name="Jiao Y."/>
            <person name="Liang X."/>
            <person name="Jin J."/>
            <person name="Gao L."/>
            <person name="Zheng W."/>
            <person name="Hao B."/>
            <person name="Liu S."/>
            <person name="Wang W."/>
            <person name="Yuan L."/>
            <person name="Cao M."/>
            <person name="McDermott J."/>
            <person name="Samudrala R."/>
            <person name="Wang J."/>
            <person name="Wong G.K."/>
            <person name="Yang H."/>
        </authorList>
    </citation>
    <scope>NUCLEOTIDE SEQUENCE [LARGE SCALE GENOMIC DNA]</scope>
</reference>
<evidence type="ECO:0000256" key="5">
    <source>
        <dbReference type="ARBA" id="ARBA00022723"/>
    </source>
</evidence>
<keyword evidence="4" id="KW-0349">Heme</keyword>
<evidence type="ECO:0000256" key="6">
    <source>
        <dbReference type="ARBA" id="ARBA00022837"/>
    </source>
</evidence>
<comment type="similarity">
    <text evidence="12">Belongs to the peroxidase family.</text>
</comment>
<proteinExistence type="inferred from homology"/>
<keyword evidence="11" id="KW-1015">Disulfide bond</keyword>
<dbReference type="GO" id="GO:0020037">
    <property type="term" value="F:heme binding"/>
    <property type="evidence" value="ECO:0007669"/>
    <property type="project" value="InterPro"/>
</dbReference>